<dbReference type="SUPFAM" id="SSF53697">
    <property type="entry name" value="SIS domain"/>
    <property type="match status" value="1"/>
</dbReference>
<dbReference type="GO" id="GO:0005829">
    <property type="term" value="C:cytosol"/>
    <property type="evidence" value="ECO:0007669"/>
    <property type="project" value="TreeGrafter"/>
</dbReference>
<reference evidence="12 13" key="1">
    <citation type="journal article" date="2016" name="Genome Announc.">
        <title>Complete Genome Sequence of Thiostrepton-Producing Streptomyces laurentii ATCC 31255.</title>
        <authorList>
            <person name="Doi K."/>
            <person name="Fujino Y."/>
            <person name="Nagayoshi Y."/>
            <person name="Ohshima T."/>
            <person name="Ogata S."/>
        </authorList>
    </citation>
    <scope>NUCLEOTIDE SEQUENCE [LARGE SCALE GENOMIC DNA]</scope>
    <source>
        <strain evidence="12 13">ATCC 31255</strain>
    </source>
</reference>
<dbReference type="InterPro" id="IPR017932">
    <property type="entry name" value="GATase_2_dom"/>
</dbReference>
<dbReference type="GO" id="GO:0005975">
    <property type="term" value="P:carbohydrate metabolic process"/>
    <property type="evidence" value="ECO:0007669"/>
    <property type="project" value="UniProtKB-UniRule"/>
</dbReference>
<dbReference type="GO" id="GO:0004360">
    <property type="term" value="F:glutamine-fructose-6-phosphate transaminase (isomerizing) activity"/>
    <property type="evidence" value="ECO:0007669"/>
    <property type="project" value="UniProtKB-UniRule"/>
</dbReference>
<evidence type="ECO:0000256" key="2">
    <source>
        <dbReference type="ARBA" id="ARBA00012916"/>
    </source>
</evidence>
<comment type="catalytic activity">
    <reaction evidence="1 9">
        <text>D-fructose 6-phosphate + L-glutamine = D-glucosamine 6-phosphate + L-glutamate</text>
        <dbReference type="Rhea" id="RHEA:13237"/>
        <dbReference type="ChEBI" id="CHEBI:29985"/>
        <dbReference type="ChEBI" id="CHEBI:58359"/>
        <dbReference type="ChEBI" id="CHEBI:58725"/>
        <dbReference type="ChEBI" id="CHEBI:61527"/>
        <dbReference type="EC" id="2.6.1.16"/>
    </reaction>
</comment>
<dbReference type="PROSITE" id="PS51464">
    <property type="entry name" value="SIS"/>
    <property type="match status" value="2"/>
</dbReference>
<organism evidence="12 13">
    <name type="scientific">Streptomyces laurentii</name>
    <dbReference type="NCBI Taxonomy" id="39478"/>
    <lineage>
        <taxon>Bacteria</taxon>
        <taxon>Bacillati</taxon>
        <taxon>Actinomycetota</taxon>
        <taxon>Actinomycetes</taxon>
        <taxon>Kitasatosporales</taxon>
        <taxon>Streptomycetaceae</taxon>
        <taxon>Streptomyces</taxon>
    </lineage>
</organism>
<accession>A0A169NUR7</accession>
<dbReference type="GO" id="GO:0006047">
    <property type="term" value="P:UDP-N-acetylglucosamine metabolic process"/>
    <property type="evidence" value="ECO:0007669"/>
    <property type="project" value="TreeGrafter"/>
</dbReference>
<evidence type="ECO:0000256" key="8">
    <source>
        <dbReference type="ARBA" id="ARBA00022962"/>
    </source>
</evidence>
<dbReference type="InterPro" id="IPR001347">
    <property type="entry name" value="SIS_dom"/>
</dbReference>
<evidence type="ECO:0000259" key="10">
    <source>
        <dbReference type="PROSITE" id="PS51278"/>
    </source>
</evidence>
<dbReference type="Gene3D" id="3.60.20.10">
    <property type="entry name" value="Glutamine Phosphoribosylpyrophosphate, subunit 1, domain 1"/>
    <property type="match status" value="1"/>
</dbReference>
<evidence type="ECO:0000256" key="6">
    <source>
        <dbReference type="ARBA" id="ARBA00022679"/>
    </source>
</evidence>
<dbReference type="Gene3D" id="3.40.50.10490">
    <property type="entry name" value="Glucose-6-phosphate isomerase like protein, domain 1"/>
    <property type="match status" value="2"/>
</dbReference>
<sequence length="615" mass="65668">MCGIVGYAGGQSALDVVVAGLKRLEYRGYDSAGVAVLSDGGLAAAKKAGKLVNLEKELAERPLPSGPAGIGHTRWATHGAPTDTNAHPHLDNAGRVAVVHNGIIENFAALRAELASRGHVLVSETDTEVVAHLLAEEFSSAGDLGEAMRLVCRRLDGAFTLVAVHADQPDVVVGARRNSPLVVGVGEGENFLASDVSAFIAYTRTAIELGQDQVVELTRDSVTVTDFDGAPADVRTYHIDWDASAAEKGGYASFMLKEIAEQPKAVADTLLGRIDTEGRLRLDELRIPDAVLREADKIVVVACGTAFHAGLIAKYAIEHWTRIPCEVELASEFRYRDPILGPRTLVVAISQSGETMDTLMALRHAREQGAKVLAVCNTNGSTIPRESDGVLYTHAGPEVAVASTKAFLTQLVACYLLALYLGQVRGTQWGDEIQALIHELARIGDEVEHVLGTMEPVRALARSLAGKDTVLFLGRHVGHPVALEGALKLKELAYMHAEGFAAGELKHGPIALVEQDLPVVVIVPSPRGRSVLHDKIVSNIQEIRARGARTIVIAEEGDEAVVPYADHLVRIPVTPTLLQPLVATVPLQVFACELATARGNEVDQPRNLAKSVTVE</sequence>
<dbReference type="FunFam" id="3.40.50.10490:FF:000019">
    <property type="entry name" value="Glutamine--fructose-6-phosphate aminotransferase [isomerizing]"/>
    <property type="match status" value="1"/>
</dbReference>
<dbReference type="GO" id="GO:0006002">
    <property type="term" value="P:fructose 6-phosphate metabolic process"/>
    <property type="evidence" value="ECO:0007669"/>
    <property type="project" value="TreeGrafter"/>
</dbReference>
<dbReference type="GO" id="GO:0006487">
    <property type="term" value="P:protein N-linked glycosylation"/>
    <property type="evidence" value="ECO:0007669"/>
    <property type="project" value="TreeGrafter"/>
</dbReference>
<dbReference type="PANTHER" id="PTHR10937:SF0">
    <property type="entry name" value="GLUTAMINE--FRUCTOSE-6-PHOSPHATE TRANSAMINASE (ISOMERIZING)"/>
    <property type="match status" value="1"/>
</dbReference>
<comment type="subcellular location">
    <subcellularLocation>
        <location evidence="9">Cytoplasm</location>
    </subcellularLocation>
</comment>
<dbReference type="PANTHER" id="PTHR10937">
    <property type="entry name" value="GLUCOSAMINE--FRUCTOSE-6-PHOSPHATE AMINOTRANSFERASE, ISOMERIZING"/>
    <property type="match status" value="1"/>
</dbReference>
<dbReference type="InterPro" id="IPR029055">
    <property type="entry name" value="Ntn_hydrolases_N"/>
</dbReference>
<evidence type="ECO:0000256" key="9">
    <source>
        <dbReference type="HAMAP-Rule" id="MF_00164"/>
    </source>
</evidence>
<dbReference type="Pfam" id="PF13522">
    <property type="entry name" value="GATase_6"/>
    <property type="match status" value="1"/>
</dbReference>
<keyword evidence="5 9" id="KW-0032">Aminotransferase</keyword>
<evidence type="ECO:0000256" key="4">
    <source>
        <dbReference type="ARBA" id="ARBA00022490"/>
    </source>
</evidence>
<dbReference type="NCBIfam" id="TIGR01135">
    <property type="entry name" value="glmS"/>
    <property type="match status" value="1"/>
</dbReference>
<evidence type="ECO:0000256" key="1">
    <source>
        <dbReference type="ARBA" id="ARBA00001031"/>
    </source>
</evidence>
<feature type="domain" description="SIS" evidence="11">
    <location>
        <begin position="460"/>
        <end position="605"/>
    </location>
</feature>
<dbReference type="FunFam" id="3.60.20.10:FF:000006">
    <property type="entry name" value="Glutamine--fructose-6-phosphate aminotransferase [isomerizing]"/>
    <property type="match status" value="1"/>
</dbReference>
<dbReference type="SUPFAM" id="SSF56235">
    <property type="entry name" value="N-terminal nucleophile aminohydrolases (Ntn hydrolases)"/>
    <property type="match status" value="1"/>
</dbReference>
<dbReference type="GO" id="GO:0097367">
    <property type="term" value="F:carbohydrate derivative binding"/>
    <property type="evidence" value="ECO:0007669"/>
    <property type="project" value="InterPro"/>
</dbReference>
<feature type="domain" description="SIS" evidence="11">
    <location>
        <begin position="287"/>
        <end position="427"/>
    </location>
</feature>
<protein>
    <recommendedName>
        <fullName evidence="3 9">Glutamine--fructose-6-phosphate aminotransferase [isomerizing]</fullName>
        <ecNumber evidence="2 9">2.6.1.16</ecNumber>
    </recommendedName>
    <alternativeName>
        <fullName evidence="9">D-fructose-6-phosphate amidotransferase</fullName>
    </alternativeName>
    <alternativeName>
        <fullName evidence="9">GFAT</fullName>
    </alternativeName>
    <alternativeName>
        <fullName evidence="9">Glucosamine-6-phosphate synthase</fullName>
    </alternativeName>
    <alternativeName>
        <fullName evidence="9">Hexosephosphate aminotransferase</fullName>
    </alternativeName>
    <alternativeName>
        <fullName evidence="9">L-glutamine--D-fructose-6-phosphate amidotransferase</fullName>
    </alternativeName>
</protein>
<keyword evidence="8" id="KW-0315">Glutamine amidotransferase</keyword>
<comment type="function">
    <text evidence="9">Catalyzes the first step in hexosamine metabolism, converting fructose-6P into glucosamine-6P using glutamine as a nitrogen source.</text>
</comment>
<dbReference type="NCBIfam" id="NF001484">
    <property type="entry name" value="PRK00331.1"/>
    <property type="match status" value="1"/>
</dbReference>
<dbReference type="HAMAP" id="MF_00164">
    <property type="entry name" value="GlmS"/>
    <property type="match status" value="1"/>
</dbReference>
<dbReference type="CDD" id="cd00714">
    <property type="entry name" value="GFAT"/>
    <property type="match status" value="1"/>
</dbReference>
<evidence type="ECO:0000256" key="5">
    <source>
        <dbReference type="ARBA" id="ARBA00022576"/>
    </source>
</evidence>
<feature type="active site" description="Nucleophile; for GATase activity" evidence="9">
    <location>
        <position position="2"/>
    </location>
</feature>
<evidence type="ECO:0000313" key="12">
    <source>
        <dbReference type="EMBL" id="BAU85482.1"/>
    </source>
</evidence>
<dbReference type="EMBL" id="AP017424">
    <property type="protein sequence ID" value="BAU85482.1"/>
    <property type="molecule type" value="Genomic_DNA"/>
</dbReference>
<evidence type="ECO:0000313" key="13">
    <source>
        <dbReference type="Proteomes" id="UP000217676"/>
    </source>
</evidence>
<comment type="subunit">
    <text evidence="9">Homodimer.</text>
</comment>
<evidence type="ECO:0000259" key="11">
    <source>
        <dbReference type="PROSITE" id="PS51464"/>
    </source>
</evidence>
<feature type="domain" description="Glutamine amidotransferase type-2" evidence="10">
    <location>
        <begin position="2"/>
        <end position="220"/>
    </location>
</feature>
<dbReference type="EC" id="2.6.1.16" evidence="2 9"/>
<dbReference type="PROSITE" id="PS51278">
    <property type="entry name" value="GATASE_TYPE_2"/>
    <property type="match status" value="1"/>
</dbReference>
<feature type="initiator methionine" description="Removed" evidence="9">
    <location>
        <position position="1"/>
    </location>
</feature>
<evidence type="ECO:0000256" key="3">
    <source>
        <dbReference type="ARBA" id="ARBA00016090"/>
    </source>
</evidence>
<dbReference type="Pfam" id="PF01380">
    <property type="entry name" value="SIS"/>
    <property type="match status" value="2"/>
</dbReference>
<keyword evidence="13" id="KW-1185">Reference proteome</keyword>
<gene>
    <name evidence="9" type="primary">glmS</name>
    <name evidence="12" type="ORF">SLA_4598</name>
</gene>
<dbReference type="CDD" id="cd05008">
    <property type="entry name" value="SIS_GlmS_GlmD_1"/>
    <property type="match status" value="1"/>
</dbReference>
<dbReference type="InterPro" id="IPR047084">
    <property type="entry name" value="GFAT_N"/>
</dbReference>
<dbReference type="InterPro" id="IPR005855">
    <property type="entry name" value="GFAT"/>
</dbReference>
<keyword evidence="4 9" id="KW-0963">Cytoplasm</keyword>
<dbReference type="Proteomes" id="UP000217676">
    <property type="component" value="Chromosome"/>
</dbReference>
<keyword evidence="6 9" id="KW-0808">Transferase</keyword>
<dbReference type="InterPro" id="IPR035466">
    <property type="entry name" value="GlmS/AgaS_SIS"/>
</dbReference>
<name>A0A169NUR7_STRLU</name>
<feature type="active site" description="For Fru-6P isomerization activity" evidence="9">
    <location>
        <position position="610"/>
    </location>
</feature>
<dbReference type="KEGG" id="slau:SLA_4598"/>
<dbReference type="AlphaFoldDB" id="A0A169NUR7"/>
<keyword evidence="7" id="KW-0677">Repeat</keyword>
<dbReference type="CDD" id="cd05009">
    <property type="entry name" value="SIS_GlmS_GlmD_2"/>
    <property type="match status" value="1"/>
</dbReference>
<dbReference type="InterPro" id="IPR035490">
    <property type="entry name" value="GlmS/FrlB_SIS"/>
</dbReference>
<dbReference type="InterPro" id="IPR046348">
    <property type="entry name" value="SIS_dom_sf"/>
</dbReference>
<proteinExistence type="inferred from homology"/>
<evidence type="ECO:0000256" key="7">
    <source>
        <dbReference type="ARBA" id="ARBA00022737"/>
    </source>
</evidence>